<dbReference type="GO" id="GO:0030170">
    <property type="term" value="F:pyridoxal phosphate binding"/>
    <property type="evidence" value="ECO:0007669"/>
    <property type="project" value="InterPro"/>
</dbReference>
<evidence type="ECO:0000256" key="4">
    <source>
        <dbReference type="ARBA" id="ARBA00011738"/>
    </source>
</evidence>
<dbReference type="Proteomes" id="UP000304912">
    <property type="component" value="Chromosome"/>
</dbReference>
<dbReference type="GO" id="GO:0008710">
    <property type="term" value="F:8-amino-7-oxononanoate synthase activity"/>
    <property type="evidence" value="ECO:0007669"/>
    <property type="project" value="UniProtKB-UniRule"/>
</dbReference>
<evidence type="ECO:0000256" key="10">
    <source>
        <dbReference type="RuleBase" id="RU003693"/>
    </source>
</evidence>
<evidence type="ECO:0000256" key="5">
    <source>
        <dbReference type="ARBA" id="ARBA00022679"/>
    </source>
</evidence>
<evidence type="ECO:0000256" key="3">
    <source>
        <dbReference type="ARBA" id="ARBA00010008"/>
    </source>
</evidence>
<name>A0A5B7YED3_9ALTE</name>
<dbReference type="RefSeq" id="WP_139756779.1">
    <property type="nucleotide sequence ID" value="NZ_CP039852.1"/>
</dbReference>
<comment type="pathway">
    <text evidence="2 10">Cofactor biosynthesis; biotin biosynthesis.</text>
</comment>
<comment type="subunit">
    <text evidence="4 10">Homodimer.</text>
</comment>
<dbReference type="PROSITE" id="PS00599">
    <property type="entry name" value="AA_TRANSFER_CLASS_2"/>
    <property type="match status" value="1"/>
</dbReference>
<sequence>MAFDWINEKLADLSAQGYRRQRVTVDVEKDGIISIDGRHYLHFASNDYLGMRHDEGLQQTWVEGIAQFGAGSGASPLVTGYTRAHSALESYLAEHLNREAALLFNSGFAANQAVLQALFAKSGNITADKLMHASFIDGAMSSPAQFRRFAHNNPAHLTELLSKIPSTNSLIATESVFSMDGDEAPLKALADIASEHGSWLMVDDAHGFGVLGEKGLGCAEYVDLSQKDVPVLMGTFGKAVGTAGAFIAGSRELIALLINTARHYIYSTAMPPAQALATLYSLEQLQDGRRQKMLSDNIRYFKTRMQNTDFRVTDSQTAIQPILMDGPNQAMALSDALKQRGIWVPPIRYPTVPKGTDRLRVTLSSVHTHKDIDALCDALLLAREAIS</sequence>
<dbReference type="EMBL" id="CP039852">
    <property type="protein sequence ID" value="QCZ94037.1"/>
    <property type="molecule type" value="Genomic_DNA"/>
</dbReference>
<dbReference type="EC" id="2.3.1.47" evidence="10"/>
<dbReference type="AlphaFoldDB" id="A0A5B7YED3"/>
<dbReference type="InterPro" id="IPR001917">
    <property type="entry name" value="Aminotrans_II_pyridoxalP_BS"/>
</dbReference>
<gene>
    <name evidence="12" type="primary">bioF</name>
    <name evidence="12" type="ORF">FBQ74_11370</name>
</gene>
<dbReference type="InterPro" id="IPR004723">
    <property type="entry name" value="AONS_Archaea/Proteobacteria"/>
</dbReference>
<dbReference type="InterPro" id="IPR015421">
    <property type="entry name" value="PyrdxlP-dep_Trfase_major"/>
</dbReference>
<dbReference type="InterPro" id="IPR015424">
    <property type="entry name" value="PyrdxlP-dep_Trfase"/>
</dbReference>
<keyword evidence="7 9" id="KW-0663">Pyridoxal phosphate</keyword>
<accession>A0A5B7YED3</accession>
<evidence type="ECO:0000256" key="1">
    <source>
        <dbReference type="ARBA" id="ARBA00001933"/>
    </source>
</evidence>
<evidence type="ECO:0000256" key="6">
    <source>
        <dbReference type="ARBA" id="ARBA00022756"/>
    </source>
</evidence>
<dbReference type="Gene3D" id="3.40.640.10">
    <property type="entry name" value="Type I PLP-dependent aspartate aminotransferase-like (Major domain)"/>
    <property type="match status" value="1"/>
</dbReference>
<feature type="modified residue" description="N6-(pyridoxal phosphate)lysine" evidence="9">
    <location>
        <position position="238"/>
    </location>
</feature>
<keyword evidence="13" id="KW-1185">Reference proteome</keyword>
<evidence type="ECO:0000259" key="11">
    <source>
        <dbReference type="Pfam" id="PF00155"/>
    </source>
</evidence>
<dbReference type="KEGG" id="salk:FBQ74_11370"/>
<dbReference type="InterPro" id="IPR015422">
    <property type="entry name" value="PyrdxlP-dep_Trfase_small"/>
</dbReference>
<dbReference type="InterPro" id="IPR004839">
    <property type="entry name" value="Aminotransferase_I/II_large"/>
</dbReference>
<evidence type="ECO:0000256" key="8">
    <source>
        <dbReference type="ARBA" id="ARBA00047715"/>
    </source>
</evidence>
<organism evidence="12 13">
    <name type="scientific">Salinimonas iocasae</name>
    <dbReference type="NCBI Taxonomy" id="2572577"/>
    <lineage>
        <taxon>Bacteria</taxon>
        <taxon>Pseudomonadati</taxon>
        <taxon>Pseudomonadota</taxon>
        <taxon>Gammaproteobacteria</taxon>
        <taxon>Alteromonadales</taxon>
        <taxon>Alteromonadaceae</taxon>
        <taxon>Alteromonas/Salinimonas group</taxon>
        <taxon>Salinimonas</taxon>
    </lineage>
</organism>
<evidence type="ECO:0000256" key="9">
    <source>
        <dbReference type="PIRSR" id="PIRSR604723-51"/>
    </source>
</evidence>
<keyword evidence="5 10" id="KW-0808">Transferase</keyword>
<dbReference type="Gene3D" id="3.90.1150.10">
    <property type="entry name" value="Aspartate Aminotransferase, domain 1"/>
    <property type="match status" value="1"/>
</dbReference>
<reference evidence="12 13" key="1">
    <citation type="submission" date="2019-04" db="EMBL/GenBank/DDBJ databases">
        <title>Salinimonas iocasae sp. nov., a halophilic bacterium isolated from the outer tube casing of tubeworms in Okinawa Trough.</title>
        <authorList>
            <person name="Zhang H."/>
            <person name="Wang H."/>
            <person name="Li C."/>
        </authorList>
    </citation>
    <scope>NUCLEOTIDE SEQUENCE [LARGE SCALE GENOMIC DNA]</scope>
    <source>
        <strain evidence="12 13">KX18D6</strain>
    </source>
</reference>
<protein>
    <recommendedName>
        <fullName evidence="10">8-amino-7-ketopelargonate synthase</fullName>
        <ecNumber evidence="10">2.3.1.47</ecNumber>
    </recommendedName>
</protein>
<evidence type="ECO:0000256" key="7">
    <source>
        <dbReference type="ARBA" id="ARBA00022898"/>
    </source>
</evidence>
<comment type="catalytic activity">
    <reaction evidence="8 10">
        <text>6-carboxyhexanoyl-[ACP] + L-alanine + H(+) = (8S)-8-amino-7-oxononanoate + holo-[ACP] + CO2</text>
        <dbReference type="Rhea" id="RHEA:42288"/>
        <dbReference type="Rhea" id="RHEA-COMP:9685"/>
        <dbReference type="Rhea" id="RHEA-COMP:9955"/>
        <dbReference type="ChEBI" id="CHEBI:15378"/>
        <dbReference type="ChEBI" id="CHEBI:16526"/>
        <dbReference type="ChEBI" id="CHEBI:57972"/>
        <dbReference type="ChEBI" id="CHEBI:64479"/>
        <dbReference type="ChEBI" id="CHEBI:78846"/>
        <dbReference type="ChEBI" id="CHEBI:149468"/>
        <dbReference type="EC" id="2.3.1.47"/>
    </reaction>
</comment>
<dbReference type="Pfam" id="PF00155">
    <property type="entry name" value="Aminotran_1_2"/>
    <property type="match status" value="1"/>
</dbReference>
<dbReference type="InterPro" id="IPR050087">
    <property type="entry name" value="AON_synthase_class-II"/>
</dbReference>
<comment type="function">
    <text evidence="10">Catalyzes the decarboxylative condensation of pimeloyl-[acyl-carrier protein] and L-alanine to produce 8-amino-7-oxononanoate (AON), [acyl-carrier protein], and carbon dioxide.</text>
</comment>
<evidence type="ECO:0000313" key="13">
    <source>
        <dbReference type="Proteomes" id="UP000304912"/>
    </source>
</evidence>
<comment type="cofactor">
    <cofactor evidence="1 9 10">
        <name>pyridoxal 5'-phosphate</name>
        <dbReference type="ChEBI" id="CHEBI:597326"/>
    </cofactor>
</comment>
<dbReference type="UniPathway" id="UPA00078"/>
<dbReference type="PANTHER" id="PTHR13693:SF100">
    <property type="entry name" value="8-AMINO-7-OXONONANOATE SYNTHASE"/>
    <property type="match status" value="1"/>
</dbReference>
<dbReference type="CDD" id="cd06454">
    <property type="entry name" value="KBL_like"/>
    <property type="match status" value="1"/>
</dbReference>
<dbReference type="PANTHER" id="PTHR13693">
    <property type="entry name" value="CLASS II AMINOTRANSFERASE/8-AMINO-7-OXONONANOATE SYNTHASE"/>
    <property type="match status" value="1"/>
</dbReference>
<dbReference type="GO" id="GO:0009102">
    <property type="term" value="P:biotin biosynthetic process"/>
    <property type="evidence" value="ECO:0007669"/>
    <property type="project" value="UniProtKB-UniRule"/>
</dbReference>
<dbReference type="OrthoDB" id="9807157at2"/>
<comment type="similarity">
    <text evidence="3 10">Belongs to the class-II pyridoxal-phosphate-dependent aminotransferase family. BioF subfamily.</text>
</comment>
<evidence type="ECO:0000313" key="12">
    <source>
        <dbReference type="EMBL" id="QCZ94037.1"/>
    </source>
</evidence>
<proteinExistence type="inferred from homology"/>
<keyword evidence="12" id="KW-0012">Acyltransferase</keyword>
<keyword evidence="6" id="KW-0093">Biotin biosynthesis</keyword>
<feature type="domain" description="Aminotransferase class I/classII large" evidence="11">
    <location>
        <begin position="39"/>
        <end position="379"/>
    </location>
</feature>
<evidence type="ECO:0000256" key="2">
    <source>
        <dbReference type="ARBA" id="ARBA00004746"/>
    </source>
</evidence>
<dbReference type="SUPFAM" id="SSF53383">
    <property type="entry name" value="PLP-dependent transferases"/>
    <property type="match status" value="1"/>
</dbReference>
<dbReference type="NCBIfam" id="TIGR00858">
    <property type="entry name" value="bioF"/>
    <property type="match status" value="1"/>
</dbReference>